<evidence type="ECO:0000313" key="2">
    <source>
        <dbReference type="EMBL" id="SFV31795.1"/>
    </source>
</evidence>
<organism evidence="2 3">
    <name type="scientific">Devosia crocina</name>
    <dbReference type="NCBI Taxonomy" id="429728"/>
    <lineage>
        <taxon>Bacteria</taxon>
        <taxon>Pseudomonadati</taxon>
        <taxon>Pseudomonadota</taxon>
        <taxon>Alphaproteobacteria</taxon>
        <taxon>Hyphomicrobiales</taxon>
        <taxon>Devosiaceae</taxon>
        <taxon>Devosia</taxon>
    </lineage>
</organism>
<keyword evidence="3" id="KW-1185">Reference proteome</keyword>
<sequence>MTTAQEFARSAARKYLQSVVFVDDEIYEHVPAKAVKAVAAPAEAMTIFRSRPVEPQVEKVIEVPDKEVAATEAALSAETDTGALYHPKHLVESFARERMVCALYEPAKGFETGPESELFKLCERADVVILDWEFHKEPGKKVMDLIGGLVTTAQTTVPHHVRLFAIYTSTQNLKHVAQQVFDHLGKLNLEVQTDGEYDLNAGSSRIIVLGKPTTGRPADQAQAAEVAEAALAERIIAEFAKMHAGILPSMALHGLASVRTNTKKILDKFRADMDGVFLAQRGLISPADDAFEQIPELLAEEALAVMIDNRLAPADAEAMANDAIGALNLKTAWTGADNKPTEAGLYATRMLKEGPHAVKKEVKFTYKAIRQLNQELGSGKTEASERLAALYVSRTQYGEERFLEFGTVVRYVVKTVDKEGKEQEEQRYAVCLMPLCDCVRLTEGAAYRFPLWELKANAGKGQSKGVVIERPGNEGFLELYSYGKPRDQLFMDTFVAGNQHMVMAAKDGYRFRLKGENQEYEWVAQLKPSHAQRIAHDLGTSLARVGVIEAEWVRMKADGEG</sequence>
<protein>
    <recommendedName>
        <fullName evidence="1">Response receiver domain-containing protein</fullName>
    </recommendedName>
</protein>
<dbReference type="AlphaFoldDB" id="A0A1I7NAV2"/>
<dbReference type="STRING" id="429728.SAMN05216456_1461"/>
<name>A0A1I7NAV2_9HYPH</name>
<feature type="domain" description="Response receiver" evidence="1">
    <location>
        <begin position="15"/>
        <end position="214"/>
    </location>
</feature>
<proteinExistence type="predicted"/>
<dbReference type="RefSeq" id="WP_092422836.1">
    <property type="nucleotide sequence ID" value="NZ_FPCK01000001.1"/>
</dbReference>
<dbReference type="EMBL" id="FPCK01000001">
    <property type="protein sequence ID" value="SFV31795.1"/>
    <property type="molecule type" value="Genomic_DNA"/>
</dbReference>
<gene>
    <name evidence="2" type="ORF">SAMN05216456_1461</name>
</gene>
<accession>A0A1I7NAV2</accession>
<reference evidence="2 3" key="1">
    <citation type="submission" date="2016-10" db="EMBL/GenBank/DDBJ databases">
        <authorList>
            <person name="de Groot N.N."/>
        </authorList>
    </citation>
    <scope>NUCLEOTIDE SEQUENCE [LARGE SCALE GENOMIC DNA]</scope>
    <source>
        <strain evidence="2 3">IPL20</strain>
    </source>
</reference>
<dbReference type="Proteomes" id="UP000199074">
    <property type="component" value="Unassembled WGS sequence"/>
</dbReference>
<dbReference type="OrthoDB" id="5135940at2"/>
<evidence type="ECO:0000259" key="1">
    <source>
        <dbReference type="Pfam" id="PF19192"/>
    </source>
</evidence>
<dbReference type="InterPro" id="IPR043834">
    <property type="entry name" value="REC"/>
</dbReference>
<dbReference type="Pfam" id="PF19192">
    <property type="entry name" value="Response_reg_2"/>
    <property type="match status" value="1"/>
</dbReference>
<evidence type="ECO:0000313" key="3">
    <source>
        <dbReference type="Proteomes" id="UP000199074"/>
    </source>
</evidence>